<evidence type="ECO:0000313" key="2">
    <source>
        <dbReference type="EMBL" id="QDU98930.1"/>
    </source>
</evidence>
<dbReference type="InterPro" id="IPR017581">
    <property type="entry name" value="AtpR-like"/>
</dbReference>
<dbReference type="EMBL" id="CP036433">
    <property type="protein sequence ID" value="QDU98930.1"/>
    <property type="molecule type" value="Genomic_DNA"/>
</dbReference>
<dbReference type="NCBIfam" id="TIGR03165">
    <property type="entry name" value="F1F0_chp_2"/>
    <property type="match status" value="1"/>
</dbReference>
<reference evidence="2 3" key="1">
    <citation type="submission" date="2019-02" db="EMBL/GenBank/DDBJ databases">
        <title>Deep-cultivation of Planctomycetes and their phenomic and genomic characterization uncovers novel biology.</title>
        <authorList>
            <person name="Wiegand S."/>
            <person name="Jogler M."/>
            <person name="Boedeker C."/>
            <person name="Pinto D."/>
            <person name="Vollmers J."/>
            <person name="Rivas-Marin E."/>
            <person name="Kohn T."/>
            <person name="Peeters S.H."/>
            <person name="Heuer A."/>
            <person name="Rast P."/>
            <person name="Oberbeckmann S."/>
            <person name="Bunk B."/>
            <person name="Jeske O."/>
            <person name="Meyerdierks A."/>
            <person name="Storesund J.E."/>
            <person name="Kallscheuer N."/>
            <person name="Luecker S."/>
            <person name="Lage O.M."/>
            <person name="Pohl T."/>
            <person name="Merkel B.J."/>
            <person name="Hornburger P."/>
            <person name="Mueller R.-W."/>
            <person name="Bruemmer F."/>
            <person name="Labrenz M."/>
            <person name="Spormann A.M."/>
            <person name="Op den Camp H."/>
            <person name="Overmann J."/>
            <person name="Amann R."/>
            <person name="Jetten M.S.M."/>
            <person name="Mascher T."/>
            <person name="Medema M.H."/>
            <person name="Devos D.P."/>
            <person name="Kaster A.-K."/>
            <person name="Ovreas L."/>
            <person name="Rohde M."/>
            <person name="Galperin M.Y."/>
            <person name="Jogler C."/>
        </authorList>
    </citation>
    <scope>NUCLEOTIDE SEQUENCE [LARGE SCALE GENOMIC DNA]</scope>
    <source>
        <strain evidence="2 3">Pla85_3_4</strain>
    </source>
</reference>
<evidence type="ECO:0000313" key="3">
    <source>
        <dbReference type="Proteomes" id="UP000317648"/>
    </source>
</evidence>
<sequence>MTMNEPVSWILPLAAGVLLGAMFFGGLWWTIRKGLTSRHPAAWFLGSQLLRMSVALTGFYLVAGGHWERLLVCLVGFLIARFAVARLTRSSGDTQSQLAKEASDAS</sequence>
<feature type="transmembrane region" description="Helical" evidence="1">
    <location>
        <begin position="41"/>
        <end position="63"/>
    </location>
</feature>
<keyword evidence="1" id="KW-0812">Transmembrane</keyword>
<accession>A0A518E4C7</accession>
<dbReference type="RefSeq" id="WP_231756467.1">
    <property type="nucleotide sequence ID" value="NZ_CP036433.1"/>
</dbReference>
<gene>
    <name evidence="2" type="ORF">Pla8534_68410</name>
</gene>
<keyword evidence="3" id="KW-1185">Reference proteome</keyword>
<organism evidence="2 3">
    <name type="scientific">Lignipirellula cremea</name>
    <dbReference type="NCBI Taxonomy" id="2528010"/>
    <lineage>
        <taxon>Bacteria</taxon>
        <taxon>Pseudomonadati</taxon>
        <taxon>Planctomycetota</taxon>
        <taxon>Planctomycetia</taxon>
        <taxon>Pirellulales</taxon>
        <taxon>Pirellulaceae</taxon>
        <taxon>Lignipirellula</taxon>
    </lineage>
</organism>
<keyword evidence="1" id="KW-1133">Transmembrane helix</keyword>
<protein>
    <submittedName>
        <fullName evidence="2">N-ATPase, AtpR subunit</fullName>
    </submittedName>
</protein>
<dbReference type="AlphaFoldDB" id="A0A518E4C7"/>
<keyword evidence="1" id="KW-0472">Membrane</keyword>
<evidence type="ECO:0000256" key="1">
    <source>
        <dbReference type="SAM" id="Phobius"/>
    </source>
</evidence>
<name>A0A518E4C7_9BACT</name>
<dbReference type="KEGG" id="lcre:Pla8534_68410"/>
<feature type="transmembrane region" description="Helical" evidence="1">
    <location>
        <begin position="6"/>
        <end position="29"/>
    </location>
</feature>
<dbReference type="Pfam" id="PF12966">
    <property type="entry name" value="AtpR"/>
    <property type="match status" value="1"/>
</dbReference>
<feature type="transmembrane region" description="Helical" evidence="1">
    <location>
        <begin position="69"/>
        <end position="88"/>
    </location>
</feature>
<proteinExistence type="predicted"/>
<dbReference type="Proteomes" id="UP000317648">
    <property type="component" value="Chromosome"/>
</dbReference>